<evidence type="ECO:0000313" key="2">
    <source>
        <dbReference type="EMBL" id="GMH54131.1"/>
    </source>
</evidence>
<protein>
    <recommendedName>
        <fullName evidence="4">UBX domain-containing protein</fullName>
    </recommendedName>
</protein>
<dbReference type="AlphaFoldDB" id="A0A9W6ZLC1"/>
<dbReference type="Proteomes" id="UP001165122">
    <property type="component" value="Unassembled WGS sequence"/>
</dbReference>
<dbReference type="InterPro" id="IPR029071">
    <property type="entry name" value="Ubiquitin-like_domsf"/>
</dbReference>
<dbReference type="OrthoDB" id="1026733at2759"/>
<reference evidence="3" key="1">
    <citation type="journal article" date="2023" name="Commun. Biol.">
        <title>Genome analysis of Parmales, the sister group of diatoms, reveals the evolutionary specialization of diatoms from phago-mixotrophs to photoautotrophs.</title>
        <authorList>
            <person name="Ban H."/>
            <person name="Sato S."/>
            <person name="Yoshikawa S."/>
            <person name="Yamada K."/>
            <person name="Nakamura Y."/>
            <person name="Ichinomiya M."/>
            <person name="Sato N."/>
            <person name="Blanc-Mathieu R."/>
            <person name="Endo H."/>
            <person name="Kuwata A."/>
            <person name="Ogata H."/>
        </authorList>
    </citation>
    <scope>NUCLEOTIDE SEQUENCE [LARGE SCALE GENOMIC DNA]</scope>
    <source>
        <strain evidence="3">NIES 3700</strain>
    </source>
</reference>
<gene>
    <name evidence="2" type="ORF">TrLO_g12807</name>
</gene>
<name>A0A9W6ZLC1_9STRA</name>
<feature type="compositionally biased region" description="Basic and acidic residues" evidence="1">
    <location>
        <begin position="267"/>
        <end position="305"/>
    </location>
</feature>
<feature type="compositionally biased region" description="Polar residues" evidence="1">
    <location>
        <begin position="9"/>
        <end position="24"/>
    </location>
</feature>
<feature type="region of interest" description="Disordered" evidence="1">
    <location>
        <begin position="267"/>
        <end position="313"/>
    </location>
</feature>
<evidence type="ECO:0008006" key="4">
    <source>
        <dbReference type="Google" id="ProtNLM"/>
    </source>
</evidence>
<dbReference type="SUPFAM" id="SSF54236">
    <property type="entry name" value="Ubiquitin-like"/>
    <property type="match status" value="1"/>
</dbReference>
<dbReference type="EMBL" id="BRXW01000431">
    <property type="protein sequence ID" value="GMH54131.1"/>
    <property type="molecule type" value="Genomic_DNA"/>
</dbReference>
<keyword evidence="3" id="KW-1185">Reference proteome</keyword>
<proteinExistence type="predicted"/>
<evidence type="ECO:0000313" key="3">
    <source>
        <dbReference type="Proteomes" id="UP001165122"/>
    </source>
</evidence>
<sequence>MQRRPQQERGPSSRPTSPNVNPTAATPVPTAINDARTSIFSQLLSLLTRILLSLLSYPLRYLPKPIGLNSTTSTSDALSTKQTLNIPSNLGLNYPSSLKKCCPDLVDGEMPEYRLLILIIHSPLHPLSCELITSLKSSPDVPSGEFNLLIVSTSTAEGRLLSQKYGCSGYPWTGIVSPLDFGSSGGVVRDWESSQDLNVLYNQGFLLGRVKPSQNSSQITELSTRVSTQWSSQISQFTSRRYSEFSRRQEMLNQNLEFERVQREDKERMELREREEKERKEEEERRERELKDKVKRESEERESKRNRIPPSAGPIRLKFVLPGGQSFTYSFEKNCEVSLVRDCIDVKVEENGWGIKNYDLVSRSERKKIGEGEIGDWCEGGVVMVADLDA</sequence>
<feature type="region of interest" description="Disordered" evidence="1">
    <location>
        <begin position="1"/>
        <end position="28"/>
    </location>
</feature>
<organism evidence="2 3">
    <name type="scientific">Triparma laevis f. longispina</name>
    <dbReference type="NCBI Taxonomy" id="1714387"/>
    <lineage>
        <taxon>Eukaryota</taxon>
        <taxon>Sar</taxon>
        <taxon>Stramenopiles</taxon>
        <taxon>Ochrophyta</taxon>
        <taxon>Bolidophyceae</taxon>
        <taxon>Parmales</taxon>
        <taxon>Triparmaceae</taxon>
        <taxon>Triparma</taxon>
    </lineage>
</organism>
<dbReference type="SUPFAM" id="SSF69989">
    <property type="entry name" value="C-terminal domain of PLC-beta"/>
    <property type="match status" value="1"/>
</dbReference>
<accession>A0A9W6ZLC1</accession>
<dbReference type="InterPro" id="IPR050730">
    <property type="entry name" value="UBX_domain-protein"/>
</dbReference>
<evidence type="ECO:0000256" key="1">
    <source>
        <dbReference type="SAM" id="MobiDB-lite"/>
    </source>
</evidence>
<dbReference type="PANTHER" id="PTHR23322">
    <property type="entry name" value="FAS-ASSOCIATED PROTEIN"/>
    <property type="match status" value="1"/>
</dbReference>
<comment type="caution">
    <text evidence="2">The sequence shown here is derived from an EMBL/GenBank/DDBJ whole genome shotgun (WGS) entry which is preliminary data.</text>
</comment>